<proteinExistence type="predicted"/>
<accession>A0AAU8RZV0</accession>
<dbReference type="EMBL" id="CP010979">
    <property type="protein sequence ID" value="AJQ46082.1"/>
    <property type="molecule type" value="Genomic_DNA"/>
</dbReference>
<dbReference type="AlphaFoldDB" id="A0AAU8RZV0"/>
<evidence type="ECO:0000313" key="2">
    <source>
        <dbReference type="Proteomes" id="UP000033260"/>
    </source>
</evidence>
<evidence type="ECO:0000313" key="1">
    <source>
        <dbReference type="EMBL" id="AJQ46082.1"/>
    </source>
</evidence>
<dbReference type="Proteomes" id="UP000033260">
    <property type="component" value="Chromosome"/>
</dbReference>
<reference evidence="1 2" key="1">
    <citation type="submission" date="2015-02" db="EMBL/GenBank/DDBJ databases">
        <title>Complete Genome Sequencing of Pseudomonas putida S13.1.2.</title>
        <authorList>
            <person name="Chong T.M."/>
            <person name="Chan K.G."/>
            <person name="Dessaux Y."/>
        </authorList>
    </citation>
    <scope>NUCLEOTIDE SEQUENCE [LARGE SCALE GENOMIC DNA]</scope>
    <source>
        <strain evidence="1 2">S13.1.2</strain>
    </source>
</reference>
<name>A0AAU8RZV0_PSEPU</name>
<protein>
    <submittedName>
        <fullName evidence="1">Uncharacterized protein</fullName>
    </submittedName>
</protein>
<sequence>MSTRAIGDACGSAGRDIVQWGGQALWRRFRSALHNDPVQLALGFWMEHRQRGGRQPVWSATAVRWAGHGVFRDTVEADIEQVVLQAFKLCSERHSEQLEIDVGFFLAYSAARRLGSMPSGNAIHPRAIRPCS</sequence>
<gene>
    <name evidence="1" type="ORF">N805_02060</name>
</gene>
<organism evidence="1 2">
    <name type="scientific">Pseudomonas putida S13.1.2</name>
    <dbReference type="NCBI Taxonomy" id="1384061"/>
    <lineage>
        <taxon>Bacteria</taxon>
        <taxon>Pseudomonadati</taxon>
        <taxon>Pseudomonadota</taxon>
        <taxon>Gammaproteobacteria</taxon>
        <taxon>Pseudomonadales</taxon>
        <taxon>Pseudomonadaceae</taxon>
        <taxon>Pseudomonas</taxon>
    </lineage>
</organism>